<dbReference type="InterPro" id="IPR036236">
    <property type="entry name" value="Znf_C2H2_sf"/>
</dbReference>
<feature type="compositionally biased region" description="Basic and acidic residues" evidence="8">
    <location>
        <begin position="279"/>
        <end position="294"/>
    </location>
</feature>
<feature type="compositionally biased region" description="Polar residues" evidence="8">
    <location>
        <begin position="17"/>
        <end position="36"/>
    </location>
</feature>
<feature type="domain" description="C2H2-type" evidence="9">
    <location>
        <begin position="127"/>
        <end position="154"/>
    </location>
</feature>
<dbReference type="EMBL" id="BTSX01000006">
    <property type="protein sequence ID" value="GMT03892.1"/>
    <property type="molecule type" value="Genomic_DNA"/>
</dbReference>
<feature type="region of interest" description="Disordered" evidence="8">
    <location>
        <begin position="279"/>
        <end position="302"/>
    </location>
</feature>
<keyword evidence="4 7" id="KW-0863">Zinc-finger</keyword>
<organism evidence="10 11">
    <name type="scientific">Pristionchus entomophagus</name>
    <dbReference type="NCBI Taxonomy" id="358040"/>
    <lineage>
        <taxon>Eukaryota</taxon>
        <taxon>Metazoa</taxon>
        <taxon>Ecdysozoa</taxon>
        <taxon>Nematoda</taxon>
        <taxon>Chromadorea</taxon>
        <taxon>Rhabditida</taxon>
        <taxon>Rhabditina</taxon>
        <taxon>Diplogasteromorpha</taxon>
        <taxon>Diplogasteroidea</taxon>
        <taxon>Neodiplogasteridae</taxon>
        <taxon>Pristionchus</taxon>
    </lineage>
</organism>
<evidence type="ECO:0000256" key="4">
    <source>
        <dbReference type="ARBA" id="ARBA00022771"/>
    </source>
</evidence>
<dbReference type="GO" id="GO:0005634">
    <property type="term" value="C:nucleus"/>
    <property type="evidence" value="ECO:0007669"/>
    <property type="project" value="UniProtKB-SubCell"/>
</dbReference>
<feature type="domain" description="C2H2-type" evidence="9">
    <location>
        <begin position="70"/>
        <end position="97"/>
    </location>
</feature>
<proteinExistence type="predicted"/>
<feature type="region of interest" description="Disordered" evidence="8">
    <location>
        <begin position="1"/>
        <end position="36"/>
    </location>
</feature>
<keyword evidence="6" id="KW-0539">Nucleus</keyword>
<dbReference type="Gene3D" id="3.30.160.60">
    <property type="entry name" value="Classic Zinc Finger"/>
    <property type="match status" value="5"/>
</dbReference>
<dbReference type="AlphaFoldDB" id="A0AAV5UAR3"/>
<evidence type="ECO:0000259" key="9">
    <source>
        <dbReference type="PROSITE" id="PS50157"/>
    </source>
</evidence>
<gene>
    <name evidence="10" type="ORF">PENTCL1PPCAC_26066</name>
</gene>
<accession>A0AAV5UAR3</accession>
<feature type="domain" description="C2H2-type" evidence="9">
    <location>
        <begin position="164"/>
        <end position="192"/>
    </location>
</feature>
<dbReference type="SMART" id="SM00355">
    <property type="entry name" value="ZnF_C2H2"/>
    <property type="match status" value="5"/>
</dbReference>
<feature type="non-terminal residue" evidence="10">
    <location>
        <position position="1"/>
    </location>
</feature>
<keyword evidence="5" id="KW-0862">Zinc</keyword>
<evidence type="ECO:0000256" key="7">
    <source>
        <dbReference type="PROSITE-ProRule" id="PRU00042"/>
    </source>
</evidence>
<dbReference type="PANTHER" id="PTHR24394:SF29">
    <property type="entry name" value="MYONEURIN"/>
    <property type="match status" value="1"/>
</dbReference>
<comment type="caution">
    <text evidence="10">The sequence shown here is derived from an EMBL/GenBank/DDBJ whole genome shotgun (WGS) entry which is preliminary data.</text>
</comment>
<dbReference type="FunFam" id="3.30.160.60:FF:000870">
    <property type="entry name" value="zinc finger protein 197 isoform X1"/>
    <property type="match status" value="1"/>
</dbReference>
<evidence type="ECO:0000313" key="10">
    <source>
        <dbReference type="EMBL" id="GMT03892.1"/>
    </source>
</evidence>
<dbReference type="SUPFAM" id="SSF57667">
    <property type="entry name" value="beta-beta-alpha zinc fingers"/>
    <property type="match status" value="3"/>
</dbReference>
<dbReference type="GO" id="GO:0000981">
    <property type="term" value="F:DNA-binding transcription factor activity, RNA polymerase II-specific"/>
    <property type="evidence" value="ECO:0007669"/>
    <property type="project" value="TreeGrafter"/>
</dbReference>
<dbReference type="Pfam" id="PF13894">
    <property type="entry name" value="zf-C2H2_4"/>
    <property type="match status" value="2"/>
</dbReference>
<evidence type="ECO:0000256" key="3">
    <source>
        <dbReference type="ARBA" id="ARBA00022737"/>
    </source>
</evidence>
<keyword evidence="3" id="KW-0677">Repeat</keyword>
<dbReference type="PANTHER" id="PTHR24394">
    <property type="entry name" value="ZINC FINGER PROTEIN"/>
    <property type="match status" value="1"/>
</dbReference>
<evidence type="ECO:0000256" key="8">
    <source>
        <dbReference type="SAM" id="MobiDB-lite"/>
    </source>
</evidence>
<evidence type="ECO:0000313" key="11">
    <source>
        <dbReference type="Proteomes" id="UP001432027"/>
    </source>
</evidence>
<sequence>LRRHLQIHSGHKEENRTSSNGETTAVTNPPVTSSGETKYQCEICGKILKCKYSLRKHMTIHKDEEGIRKHVCDVCGKPFISSSRLIEHKRIHLPEDDPLRKKEKVECDICGKPIAGNGDDDPDKRPFECEICRKSFVLIQHLKRHKEKHLDDNDPKQAKIKRPFKCELCGDTFRAGQNLKLHHANVHSSLSKPINDIGSGYKEQKTFECKICEKTFTHKSGIIYHKRTHASSEEVRKPCKCNTCGMRFACSKSIRNHPGKCPGSVVSKEVKSCFRSMKKEETDNFEQDNEREAWPYEGESVN</sequence>
<evidence type="ECO:0000256" key="2">
    <source>
        <dbReference type="ARBA" id="ARBA00022723"/>
    </source>
</evidence>
<dbReference type="PROSITE" id="PS50157">
    <property type="entry name" value="ZINC_FINGER_C2H2_2"/>
    <property type="match status" value="5"/>
</dbReference>
<dbReference type="FunFam" id="3.30.160.60:FF:000446">
    <property type="entry name" value="Zinc finger protein"/>
    <property type="match status" value="1"/>
</dbReference>
<evidence type="ECO:0000256" key="5">
    <source>
        <dbReference type="ARBA" id="ARBA00022833"/>
    </source>
</evidence>
<dbReference type="GO" id="GO:0008270">
    <property type="term" value="F:zinc ion binding"/>
    <property type="evidence" value="ECO:0007669"/>
    <property type="project" value="UniProtKB-KW"/>
</dbReference>
<keyword evidence="2" id="KW-0479">Metal-binding</keyword>
<dbReference type="InterPro" id="IPR013087">
    <property type="entry name" value="Znf_C2H2_type"/>
</dbReference>
<reference evidence="10" key="1">
    <citation type="submission" date="2023-10" db="EMBL/GenBank/DDBJ databases">
        <title>Genome assembly of Pristionchus species.</title>
        <authorList>
            <person name="Yoshida K."/>
            <person name="Sommer R.J."/>
        </authorList>
    </citation>
    <scope>NUCLEOTIDE SEQUENCE</scope>
    <source>
        <strain evidence="10">RS0144</strain>
    </source>
</reference>
<evidence type="ECO:0000256" key="1">
    <source>
        <dbReference type="ARBA" id="ARBA00004123"/>
    </source>
</evidence>
<dbReference type="Pfam" id="PF00096">
    <property type="entry name" value="zf-C2H2"/>
    <property type="match status" value="2"/>
</dbReference>
<dbReference type="Proteomes" id="UP001432027">
    <property type="component" value="Unassembled WGS sequence"/>
</dbReference>
<keyword evidence="11" id="KW-1185">Reference proteome</keyword>
<protein>
    <recommendedName>
        <fullName evidence="9">C2H2-type domain-containing protein</fullName>
    </recommendedName>
</protein>
<comment type="subcellular location">
    <subcellularLocation>
        <location evidence="1">Nucleus</location>
    </subcellularLocation>
</comment>
<evidence type="ECO:0000256" key="6">
    <source>
        <dbReference type="ARBA" id="ARBA00023242"/>
    </source>
</evidence>
<name>A0AAV5UAR3_9BILA</name>
<feature type="domain" description="C2H2-type" evidence="9">
    <location>
        <begin position="207"/>
        <end position="234"/>
    </location>
</feature>
<dbReference type="PROSITE" id="PS00028">
    <property type="entry name" value="ZINC_FINGER_C2H2_1"/>
    <property type="match status" value="5"/>
</dbReference>
<dbReference type="GO" id="GO:0000122">
    <property type="term" value="P:negative regulation of transcription by RNA polymerase II"/>
    <property type="evidence" value="ECO:0007669"/>
    <property type="project" value="UniProtKB-ARBA"/>
</dbReference>
<feature type="domain" description="C2H2-type" evidence="9">
    <location>
        <begin position="39"/>
        <end position="66"/>
    </location>
</feature>